<accession>A0A941EU79</accession>
<reference evidence="1" key="1">
    <citation type="submission" date="2021-04" db="EMBL/GenBank/DDBJ databases">
        <title>Genome based classification of Actinospica acidithermotolerans sp. nov., an actinobacterium isolated from an Indonesian hot spring.</title>
        <authorList>
            <person name="Kusuma A.B."/>
            <person name="Putra K.E."/>
            <person name="Nafisah S."/>
            <person name="Loh J."/>
            <person name="Nouioui I."/>
            <person name="Goodfellow M."/>
        </authorList>
    </citation>
    <scope>NUCLEOTIDE SEQUENCE</scope>
    <source>
        <strain evidence="1">CSCA 57</strain>
    </source>
</reference>
<dbReference type="Proteomes" id="UP000675781">
    <property type="component" value="Unassembled WGS sequence"/>
</dbReference>
<organism evidence="1 2">
    <name type="scientific">Actinospica durhamensis</name>
    <dbReference type="NCBI Taxonomy" id="1508375"/>
    <lineage>
        <taxon>Bacteria</taxon>
        <taxon>Bacillati</taxon>
        <taxon>Actinomycetota</taxon>
        <taxon>Actinomycetes</taxon>
        <taxon>Catenulisporales</taxon>
        <taxon>Actinospicaceae</taxon>
        <taxon>Actinospica</taxon>
    </lineage>
</organism>
<protein>
    <submittedName>
        <fullName evidence="1">Uncharacterized protein</fullName>
    </submittedName>
</protein>
<evidence type="ECO:0000313" key="2">
    <source>
        <dbReference type="Proteomes" id="UP000675781"/>
    </source>
</evidence>
<proteinExistence type="predicted"/>
<comment type="caution">
    <text evidence="1">The sequence shown here is derived from an EMBL/GenBank/DDBJ whole genome shotgun (WGS) entry which is preliminary data.</text>
</comment>
<dbReference type="InterPro" id="IPR049975">
    <property type="entry name" value="SAV_915-like_dom"/>
</dbReference>
<dbReference type="AlphaFoldDB" id="A0A941EU79"/>
<sequence length="146" mass="15018">MLEEPPDTERLYVPLHGAACGVALRYFHDEAGSRCAIGFTDLGRMAELLGSEQAYYRLTARAVRELAGAAGVTVLIVDPARITEHPEPAAPAVATGGTVHRHAAPVHAAAHGLSAVRSALEHSQAAGILVVSAGAGAAALVLEALR</sequence>
<evidence type="ECO:0000313" key="1">
    <source>
        <dbReference type="EMBL" id="MBR7837111.1"/>
    </source>
</evidence>
<dbReference type="RefSeq" id="WP_212531580.1">
    <property type="nucleotide sequence ID" value="NZ_JAGSOG010000182.1"/>
</dbReference>
<keyword evidence="2" id="KW-1185">Reference proteome</keyword>
<gene>
    <name evidence="1" type="ORF">KDL01_27790</name>
</gene>
<dbReference type="NCBIfam" id="NF042914">
    <property type="entry name" value="SAV915_dom"/>
    <property type="match status" value="1"/>
</dbReference>
<name>A0A941EU79_9ACTN</name>
<dbReference type="EMBL" id="JAGSOG010000182">
    <property type="protein sequence ID" value="MBR7837111.1"/>
    <property type="molecule type" value="Genomic_DNA"/>
</dbReference>